<organism evidence="3">
    <name type="scientific">Onchocerca ochengi</name>
    <name type="common">Filarial nematode worm</name>
    <dbReference type="NCBI Taxonomy" id="42157"/>
    <lineage>
        <taxon>Eukaryota</taxon>
        <taxon>Metazoa</taxon>
        <taxon>Ecdysozoa</taxon>
        <taxon>Nematoda</taxon>
        <taxon>Chromadorea</taxon>
        <taxon>Rhabditida</taxon>
        <taxon>Spirurina</taxon>
        <taxon>Spiruromorpha</taxon>
        <taxon>Filarioidea</taxon>
        <taxon>Onchocercidae</taxon>
        <taxon>Onchocerca</taxon>
    </lineage>
</organism>
<evidence type="ECO:0000313" key="2">
    <source>
        <dbReference type="Proteomes" id="UP000271087"/>
    </source>
</evidence>
<proteinExistence type="predicted"/>
<dbReference type="AlphaFoldDB" id="A0A182EY15"/>
<dbReference type="EMBL" id="UYRW01013333">
    <property type="protein sequence ID" value="VDN00503.1"/>
    <property type="molecule type" value="Genomic_DNA"/>
</dbReference>
<name>A0A182EY15_ONCOC</name>
<sequence>MAKITMLKVPEAKDEQGDIKGNVAVMGSPLVATISLYGCCSAKMIHQFMDEKVDKSLNKNARFGSVSPDKVDQVDDVEEFY</sequence>
<dbReference type="Proteomes" id="UP000271087">
    <property type="component" value="Unassembled WGS sequence"/>
</dbReference>
<keyword evidence="2" id="KW-1185">Reference proteome</keyword>
<accession>A0A182EY15</accession>
<evidence type="ECO:0000313" key="3">
    <source>
        <dbReference type="WBParaSite" id="nOo.2.0.1.t13070-RA"/>
    </source>
</evidence>
<gene>
    <name evidence="1" type="ORF">NOO_LOCUS13070</name>
</gene>
<dbReference type="WBParaSite" id="nOo.2.0.1.t13070-RA">
    <property type="protein sequence ID" value="nOo.2.0.1.t13070-RA"/>
    <property type="gene ID" value="nOo.2.0.1.g13070"/>
</dbReference>
<evidence type="ECO:0000313" key="1">
    <source>
        <dbReference type="EMBL" id="VDN00503.1"/>
    </source>
</evidence>
<reference evidence="1 2" key="2">
    <citation type="submission" date="2018-08" db="EMBL/GenBank/DDBJ databases">
        <authorList>
            <person name="Laetsch R D."/>
            <person name="Stevens L."/>
            <person name="Kumar S."/>
            <person name="Blaxter L. M."/>
        </authorList>
    </citation>
    <scope>NUCLEOTIDE SEQUENCE [LARGE SCALE GENOMIC DNA]</scope>
</reference>
<reference evidence="3" key="1">
    <citation type="submission" date="2016-06" db="UniProtKB">
        <authorList>
            <consortium name="WormBaseParasite"/>
        </authorList>
    </citation>
    <scope>IDENTIFICATION</scope>
</reference>
<protein>
    <submittedName>
        <fullName evidence="3">DUF2815 family protein</fullName>
    </submittedName>
</protein>